<dbReference type="EMBL" id="LNVX01000291">
    <property type="protein sequence ID" value="OEG70686.1"/>
    <property type="molecule type" value="Genomic_DNA"/>
</dbReference>
<reference evidence="5 6" key="1">
    <citation type="submission" date="2015-11" db="EMBL/GenBank/DDBJ databases">
        <title>Evidence for parallel genomic evolution in an endosymbiosis of termite gut flagellates.</title>
        <authorList>
            <person name="Zheng H."/>
        </authorList>
    </citation>
    <scope>NUCLEOTIDE SEQUENCE [LARGE SCALE GENOMIC DNA]</scope>
    <source>
        <strain evidence="5 6">CET450</strain>
    </source>
</reference>
<evidence type="ECO:0000259" key="4">
    <source>
        <dbReference type="PROSITE" id="PS50968"/>
    </source>
</evidence>
<dbReference type="PROSITE" id="PS00189">
    <property type="entry name" value="LIPOYL"/>
    <property type="match status" value="1"/>
</dbReference>
<dbReference type="PROSITE" id="PS50968">
    <property type="entry name" value="BIOTINYL_LIPOYL"/>
    <property type="match status" value="1"/>
</dbReference>
<comment type="cofactor">
    <cofactor evidence="1">
        <name>(R)-lipoate</name>
        <dbReference type="ChEBI" id="CHEBI:83088"/>
    </cofactor>
</comment>
<dbReference type="Pfam" id="PF00364">
    <property type="entry name" value="Biotin_lipoyl"/>
    <property type="match status" value="1"/>
</dbReference>
<dbReference type="InterPro" id="IPR000089">
    <property type="entry name" value="Biotin_lipoyl"/>
</dbReference>
<dbReference type="PANTHER" id="PTHR45266">
    <property type="entry name" value="OXALOACETATE DECARBOXYLASE ALPHA CHAIN"/>
    <property type="match status" value="1"/>
</dbReference>
<accession>A0A1E5IJL0</accession>
<dbReference type="InterPro" id="IPR050709">
    <property type="entry name" value="Biotin_Carboxyl_Carrier/Decarb"/>
</dbReference>
<name>A0A1E5IJL0_ENDTX</name>
<dbReference type="Gene3D" id="2.40.50.100">
    <property type="match status" value="1"/>
</dbReference>
<protein>
    <recommendedName>
        <fullName evidence="4">Lipoyl-binding domain-containing protein</fullName>
    </recommendedName>
</protein>
<dbReference type="Proteomes" id="UP000095237">
    <property type="component" value="Unassembled WGS sequence"/>
</dbReference>
<evidence type="ECO:0000313" key="6">
    <source>
        <dbReference type="Proteomes" id="UP000095237"/>
    </source>
</evidence>
<keyword evidence="3" id="KW-0092">Biotin</keyword>
<feature type="domain" description="Lipoyl-binding" evidence="4">
    <location>
        <begin position="64"/>
        <end position="140"/>
    </location>
</feature>
<proteinExistence type="predicted"/>
<evidence type="ECO:0000256" key="2">
    <source>
        <dbReference type="ARBA" id="ARBA00022823"/>
    </source>
</evidence>
<dbReference type="AlphaFoldDB" id="A0A1E5IJL0"/>
<dbReference type="InterPro" id="IPR003016">
    <property type="entry name" value="2-oxoA_DH_lipoyl-BS"/>
</dbReference>
<evidence type="ECO:0000256" key="3">
    <source>
        <dbReference type="ARBA" id="ARBA00023267"/>
    </source>
</evidence>
<sequence>MNSQEIKELLKSIQNTDIEEIQYQSGENSLYLKKTDVKAIAPDVKEVAEAKAKNKKEEDKKLTLIAIKSTMVGTFASAQSNDKLPFVGEGDTIGVGQKIGQIEAMKVIKDVISNIKGRISKILVSNGQSVEYGQKLFLVDTSK</sequence>
<dbReference type="CDD" id="cd06850">
    <property type="entry name" value="biotinyl_domain"/>
    <property type="match status" value="1"/>
</dbReference>
<organism evidence="5 6">
    <name type="scientific">Endomicrobium trichonymphae</name>
    <dbReference type="NCBI Taxonomy" id="1408204"/>
    <lineage>
        <taxon>Bacteria</taxon>
        <taxon>Pseudomonadati</taxon>
        <taxon>Elusimicrobiota</taxon>
        <taxon>Endomicrobiia</taxon>
        <taxon>Endomicrobiales</taxon>
        <taxon>Endomicrobiaceae</taxon>
        <taxon>Candidatus Endomicrobiellum</taxon>
    </lineage>
</organism>
<dbReference type="PROSITE" id="PS00188">
    <property type="entry name" value="BIOTIN"/>
    <property type="match status" value="1"/>
</dbReference>
<gene>
    <name evidence="5" type="ORF">ATZ36_17065</name>
</gene>
<dbReference type="InterPro" id="IPR011053">
    <property type="entry name" value="Single_hybrid_motif"/>
</dbReference>
<keyword evidence="2" id="KW-0450">Lipoyl</keyword>
<evidence type="ECO:0000313" key="5">
    <source>
        <dbReference type="EMBL" id="OEG70686.1"/>
    </source>
</evidence>
<keyword evidence="6" id="KW-1185">Reference proteome</keyword>
<dbReference type="PANTHER" id="PTHR45266:SF3">
    <property type="entry name" value="OXALOACETATE DECARBOXYLASE ALPHA CHAIN"/>
    <property type="match status" value="1"/>
</dbReference>
<comment type="caution">
    <text evidence="5">The sequence shown here is derived from an EMBL/GenBank/DDBJ whole genome shotgun (WGS) entry which is preliminary data.</text>
</comment>
<dbReference type="InterPro" id="IPR001882">
    <property type="entry name" value="Biotin_BS"/>
</dbReference>
<evidence type="ECO:0000256" key="1">
    <source>
        <dbReference type="ARBA" id="ARBA00001938"/>
    </source>
</evidence>
<dbReference type="SUPFAM" id="SSF51230">
    <property type="entry name" value="Single hybrid motif"/>
    <property type="match status" value="1"/>
</dbReference>